<evidence type="ECO:0000259" key="10">
    <source>
        <dbReference type="PROSITE" id="PS51914"/>
    </source>
</evidence>
<gene>
    <name evidence="11" type="primary">YOS9</name>
    <name evidence="11" type="ORF">VC83_04304</name>
</gene>
<dbReference type="GeneID" id="36287377"/>
<dbReference type="InterPro" id="IPR009011">
    <property type="entry name" value="Man6P_isomerase_rcpt-bd_dom_sf"/>
</dbReference>
<keyword evidence="4 7" id="KW-0430">Lectin</keyword>
<dbReference type="PROSITE" id="PS51914">
    <property type="entry name" value="MRH"/>
    <property type="match status" value="1"/>
</dbReference>
<dbReference type="Gene3D" id="2.70.130.10">
    <property type="entry name" value="Mannose-6-phosphate receptor binding domain"/>
    <property type="match status" value="1"/>
</dbReference>
<dbReference type="PANTHER" id="PTHR15414:SF0">
    <property type="entry name" value="ENDOPLASMIC RETICULUM LECTIN 1"/>
    <property type="match status" value="1"/>
</dbReference>
<feature type="chain" id="PRO_5008056470" description="Endoplasmic reticulum lectin" evidence="9">
    <location>
        <begin position="18"/>
        <end position="595"/>
    </location>
</feature>
<name>A0A177ABJ0_9PEZI</name>
<evidence type="ECO:0000256" key="7">
    <source>
        <dbReference type="RuleBase" id="RU369099"/>
    </source>
</evidence>
<feature type="compositionally biased region" description="Low complexity" evidence="8">
    <location>
        <begin position="324"/>
        <end position="341"/>
    </location>
</feature>
<reference evidence="11" key="1">
    <citation type="submission" date="2016-03" db="EMBL/GenBank/DDBJ databases">
        <title>Updated assembly of Pseudogymnoascus destructans, the fungus causing white-nose syndrome of bats.</title>
        <authorList>
            <person name="Palmer J.M."/>
            <person name="Drees K.P."/>
            <person name="Foster J.T."/>
            <person name="Lindner D.L."/>
        </authorList>
    </citation>
    <scope>NUCLEOTIDE SEQUENCE [LARGE SCALE GENOMIC DNA]</scope>
    <source>
        <strain evidence="11">20631-21</strain>
    </source>
</reference>
<dbReference type="SUPFAM" id="SSF50911">
    <property type="entry name" value="Mannose 6-phosphate receptor domain"/>
    <property type="match status" value="1"/>
</dbReference>
<evidence type="ECO:0000256" key="2">
    <source>
        <dbReference type="ARBA" id="ARBA00009918"/>
    </source>
</evidence>
<feature type="region of interest" description="Disordered" evidence="8">
    <location>
        <begin position="179"/>
        <end position="212"/>
    </location>
</feature>
<feature type="region of interest" description="Disordered" evidence="8">
    <location>
        <begin position="544"/>
        <end position="595"/>
    </location>
</feature>
<evidence type="ECO:0000313" key="11">
    <source>
        <dbReference type="EMBL" id="OAF59120.1"/>
    </source>
</evidence>
<dbReference type="VEuPathDB" id="FungiDB:GMDG_05486"/>
<keyword evidence="5 7" id="KW-0256">Endoplasmic reticulum</keyword>
<evidence type="ECO:0000256" key="6">
    <source>
        <dbReference type="ARBA" id="ARBA00023157"/>
    </source>
</evidence>
<evidence type="ECO:0000256" key="9">
    <source>
        <dbReference type="SAM" id="SignalP"/>
    </source>
</evidence>
<keyword evidence="6" id="KW-1015">Disulfide bond</keyword>
<keyword evidence="7" id="KW-0472">Membrane</keyword>
<dbReference type="OrthoDB" id="448954at2759"/>
<dbReference type="RefSeq" id="XP_024324404.1">
    <property type="nucleotide sequence ID" value="XM_024467939.1"/>
</dbReference>
<dbReference type="AlphaFoldDB" id="A0A177ABJ0"/>
<feature type="domain" description="MRH" evidence="10">
    <location>
        <begin position="123"/>
        <end position="290"/>
    </location>
</feature>
<dbReference type="InterPro" id="IPR044865">
    <property type="entry name" value="MRH_dom"/>
</dbReference>
<dbReference type="GO" id="GO:0030970">
    <property type="term" value="P:retrograde protein transport, ER to cytosol"/>
    <property type="evidence" value="ECO:0007669"/>
    <property type="project" value="TreeGrafter"/>
</dbReference>
<dbReference type="InterPro" id="IPR012913">
    <property type="entry name" value="OS9-like_dom"/>
</dbReference>
<evidence type="ECO:0000256" key="3">
    <source>
        <dbReference type="ARBA" id="ARBA00022729"/>
    </source>
</evidence>
<evidence type="ECO:0000256" key="1">
    <source>
        <dbReference type="ARBA" id="ARBA00004367"/>
    </source>
</evidence>
<feature type="compositionally biased region" description="Basic and acidic residues" evidence="8">
    <location>
        <begin position="544"/>
        <end position="579"/>
    </location>
</feature>
<proteinExistence type="inferred from homology"/>
<organism evidence="11">
    <name type="scientific">Pseudogymnoascus destructans</name>
    <dbReference type="NCBI Taxonomy" id="655981"/>
    <lineage>
        <taxon>Eukaryota</taxon>
        <taxon>Fungi</taxon>
        <taxon>Dikarya</taxon>
        <taxon>Ascomycota</taxon>
        <taxon>Pezizomycotina</taxon>
        <taxon>Leotiomycetes</taxon>
        <taxon>Thelebolales</taxon>
        <taxon>Thelebolaceae</taxon>
        <taxon>Pseudogymnoascus</taxon>
    </lineage>
</organism>
<dbReference type="GO" id="GO:0030968">
    <property type="term" value="P:endoplasmic reticulum unfolded protein response"/>
    <property type="evidence" value="ECO:0007669"/>
    <property type="project" value="UniProtKB-UniRule"/>
</dbReference>
<dbReference type="GO" id="GO:0030246">
    <property type="term" value="F:carbohydrate binding"/>
    <property type="evidence" value="ECO:0007669"/>
    <property type="project" value="UniProtKB-UniRule"/>
</dbReference>
<dbReference type="GO" id="GO:0005788">
    <property type="term" value="C:endoplasmic reticulum lumen"/>
    <property type="evidence" value="ECO:0007669"/>
    <property type="project" value="UniProtKB-UniRule"/>
</dbReference>
<feature type="region of interest" description="Disordered" evidence="8">
    <location>
        <begin position="314"/>
        <end position="341"/>
    </location>
</feature>
<accession>A0A177ABJ0</accession>
<dbReference type="EMBL" id="KV441394">
    <property type="protein sequence ID" value="OAF59120.1"/>
    <property type="molecule type" value="Genomic_DNA"/>
</dbReference>
<evidence type="ECO:0000256" key="5">
    <source>
        <dbReference type="ARBA" id="ARBA00022824"/>
    </source>
</evidence>
<feature type="signal peptide" evidence="9">
    <location>
        <begin position="1"/>
        <end position="17"/>
    </location>
</feature>
<dbReference type="Pfam" id="PF07915">
    <property type="entry name" value="PRKCSH"/>
    <property type="match status" value="1"/>
</dbReference>
<feature type="compositionally biased region" description="Basic and acidic residues" evidence="8">
    <location>
        <begin position="182"/>
        <end position="209"/>
    </location>
</feature>
<keyword evidence="3 9" id="KW-0732">Signal</keyword>
<dbReference type="InterPro" id="IPR045149">
    <property type="entry name" value="OS-9-like"/>
</dbReference>
<comment type="function">
    <text evidence="7">Lectin involved in the quality control of the secretory pathway. As a member of the endoplasmic reticulum-associated degradation lumenal (ERAD-L) surveillance system, targets misfolded endoplasmic reticulum lumenal glycoproteins for degradation.</text>
</comment>
<dbReference type="Proteomes" id="UP000077154">
    <property type="component" value="Unassembled WGS sequence"/>
</dbReference>
<comment type="similarity">
    <text evidence="2 7">Belongs to the OS-9 family.</text>
</comment>
<dbReference type="PANTHER" id="PTHR15414">
    <property type="entry name" value="OS-9-RELATED"/>
    <property type="match status" value="1"/>
</dbReference>
<sequence length="595" mass="64594">MRRDLAALIAAVGLASASQTVFSIHDDIDAFPQYSIVFSPSSISSSEAADLLEPPKPSNGAEPAAIPFEYTRLLLHSTPHLCSIPRPPEERNLTSEALHKASLALELSRANTHGWELLAPLGKSCLYYTSGWWSYKFCYNDSITQFHAAPPQPGRPQFPPVRDPRTPQFVLGRAKKIAGQDSKTHGKFYDDGSSEKAGGRSELELRGSQEEDSEYYEDDEIKGILQDNGDNRYLAQKMKSGTLCDLTMRPREIEIQYHCGAIEVDRVAWIKEVTTCSYLMVVHTPRLCKDVAFQPQTQAETLEILCKPIIGEEEGTTEPSATDSAPQEPAASGEAAAETSENAADILKSLAKESAKDKPLIIGGTVVGGGEYFPASDPPLLQPPPFWNVNVRGNTKKPTMIANSNTKVTAGSDGKGGNAAAKVPPGVPDSAKLAASLNARLESDGVVTIEILAHGLGQNDGYHIMNDEDLRKLGMSTGVVEGLAEKLRAAAGENVWTLALVEGQGVVGREVRGVIDAVGKEDEGRERAWEDVEELLFGQKLEDRSGEWKETVEKGKAEKKTGKEEKGEGKAEGQQKNDGKDEEEGSEELYYKDEL</sequence>
<comment type="subcellular location">
    <subcellularLocation>
        <location evidence="1 7">Endoplasmic reticulum membrane</location>
        <topology evidence="1 7">Peripheral membrane protein</topology>
        <orientation evidence="1 7">Lumenal side</orientation>
    </subcellularLocation>
</comment>
<evidence type="ECO:0000256" key="8">
    <source>
        <dbReference type="SAM" id="MobiDB-lite"/>
    </source>
</evidence>
<evidence type="ECO:0000256" key="4">
    <source>
        <dbReference type="ARBA" id="ARBA00022734"/>
    </source>
</evidence>
<protein>
    <recommendedName>
        <fullName evidence="7">Endoplasmic reticulum lectin</fullName>
    </recommendedName>
    <alternativeName>
        <fullName evidence="7">Protein OS-9 homolog</fullName>
    </alternativeName>
</protein>
<dbReference type="eggNOG" id="KOG3394">
    <property type="taxonomic scope" value="Eukaryota"/>
</dbReference>
<dbReference type="GO" id="GO:0005789">
    <property type="term" value="C:endoplasmic reticulum membrane"/>
    <property type="evidence" value="ECO:0007669"/>
    <property type="project" value="UniProtKB-SubCell"/>
</dbReference>